<dbReference type="Proteomes" id="UP000287247">
    <property type="component" value="Unassembled WGS sequence"/>
</dbReference>
<dbReference type="RefSeq" id="WP_368665976.1">
    <property type="nucleotide sequence ID" value="NZ_BDQK01000006.1"/>
</dbReference>
<evidence type="ECO:0000313" key="3">
    <source>
        <dbReference type="Proteomes" id="UP000287247"/>
    </source>
</evidence>
<dbReference type="EMBL" id="BDQK01000006">
    <property type="protein sequence ID" value="GBF80110.1"/>
    <property type="molecule type" value="Genomic_DNA"/>
</dbReference>
<gene>
    <name evidence="2" type="ORF">AsFPU1_1511</name>
</gene>
<dbReference type="InterPro" id="IPR050126">
    <property type="entry name" value="Ap4A_hydrolase"/>
</dbReference>
<dbReference type="PANTHER" id="PTHR42850:SF4">
    <property type="entry name" value="ZINC-DEPENDENT ENDOPOLYPHOSPHATASE"/>
    <property type="match status" value="1"/>
</dbReference>
<evidence type="ECO:0000313" key="2">
    <source>
        <dbReference type="EMBL" id="GBF80110.1"/>
    </source>
</evidence>
<dbReference type="GO" id="GO:0005737">
    <property type="term" value="C:cytoplasm"/>
    <property type="evidence" value="ECO:0007669"/>
    <property type="project" value="TreeGrafter"/>
</dbReference>
<feature type="domain" description="Calcineurin-like phosphoesterase" evidence="1">
    <location>
        <begin position="6"/>
        <end position="178"/>
    </location>
</feature>
<reference evidence="3" key="1">
    <citation type="submission" date="2017-05" db="EMBL/GenBank/DDBJ databases">
        <title>Physiological properties and genetic analysis related to exopolysaccharide production of fresh-water unicellular cyanobacterium Aphanothece sacrum, Suizenji Nori, that has been cultured as a food source in Japan.</title>
        <authorList>
            <person name="Kanesaki Y."/>
            <person name="Yoshikawa S."/>
            <person name="Ohki K."/>
        </authorList>
    </citation>
    <scope>NUCLEOTIDE SEQUENCE [LARGE SCALE GENOMIC DNA]</scope>
    <source>
        <strain evidence="3">FPU1</strain>
    </source>
</reference>
<dbReference type="PANTHER" id="PTHR42850">
    <property type="entry name" value="METALLOPHOSPHOESTERASE"/>
    <property type="match status" value="1"/>
</dbReference>
<keyword evidence="3" id="KW-1185">Reference proteome</keyword>
<dbReference type="Pfam" id="PF00149">
    <property type="entry name" value="Metallophos"/>
    <property type="match status" value="1"/>
</dbReference>
<sequence length="253" mass="29110">MSESSMRILAIGDIHGCSIALDLLLEKVELKSNDRIVTLGDYVDKGPDSKGVLDRLIYLRETTHQLIPLKGNHEVKMIEARDSRSDRELWLNIGGEETLNSYAKTSKKNSLGNIPENHWKFMENHCLDWWETDKYIFVHANIDPNLPLDKQSKYELFWQKFCHRETHYSGKTMICGHTSQKDGNPINLGHRICIDTWACGKGWLSCLDVNSGQLWQTNQKGQIRTGSIEDFKLIKLNSMGHFINPISQKIIHY</sequence>
<dbReference type="AlphaFoldDB" id="A0A401IFZ6"/>
<dbReference type="GO" id="GO:0016791">
    <property type="term" value="F:phosphatase activity"/>
    <property type="evidence" value="ECO:0007669"/>
    <property type="project" value="TreeGrafter"/>
</dbReference>
<dbReference type="InterPro" id="IPR029052">
    <property type="entry name" value="Metallo-depent_PP-like"/>
</dbReference>
<evidence type="ECO:0000259" key="1">
    <source>
        <dbReference type="Pfam" id="PF00149"/>
    </source>
</evidence>
<dbReference type="GO" id="GO:0008803">
    <property type="term" value="F:bis(5'-nucleosyl)-tetraphosphatase (symmetrical) activity"/>
    <property type="evidence" value="ECO:0007669"/>
    <property type="project" value="TreeGrafter"/>
</dbReference>
<dbReference type="SUPFAM" id="SSF56300">
    <property type="entry name" value="Metallo-dependent phosphatases"/>
    <property type="match status" value="1"/>
</dbReference>
<protein>
    <submittedName>
        <fullName evidence="2">Serine/threonine protein phosphatase</fullName>
    </submittedName>
</protein>
<name>A0A401IFZ6_APHSA</name>
<comment type="caution">
    <text evidence="2">The sequence shown here is derived from an EMBL/GenBank/DDBJ whole genome shotgun (WGS) entry which is preliminary data.</text>
</comment>
<dbReference type="Gene3D" id="3.60.21.10">
    <property type="match status" value="1"/>
</dbReference>
<dbReference type="CDD" id="cd00144">
    <property type="entry name" value="MPP_PPP_family"/>
    <property type="match status" value="1"/>
</dbReference>
<dbReference type="GO" id="GO:0110154">
    <property type="term" value="P:RNA decapping"/>
    <property type="evidence" value="ECO:0007669"/>
    <property type="project" value="TreeGrafter"/>
</dbReference>
<proteinExistence type="predicted"/>
<dbReference type="InterPro" id="IPR004843">
    <property type="entry name" value="Calcineurin-like_PHP"/>
</dbReference>
<organism evidence="2 3">
    <name type="scientific">Aphanothece sacrum FPU1</name>
    <dbReference type="NCBI Taxonomy" id="1920663"/>
    <lineage>
        <taxon>Bacteria</taxon>
        <taxon>Bacillati</taxon>
        <taxon>Cyanobacteriota</taxon>
        <taxon>Cyanophyceae</taxon>
        <taxon>Oscillatoriophycideae</taxon>
        <taxon>Chroococcales</taxon>
        <taxon>Aphanothecaceae</taxon>
        <taxon>Aphanothece</taxon>
    </lineage>
</organism>
<accession>A0A401IFZ6</accession>